<feature type="domain" description="Nitroreductase" evidence="3">
    <location>
        <begin position="8"/>
        <end position="71"/>
    </location>
</feature>
<dbReference type="Gene3D" id="3.40.109.10">
    <property type="entry name" value="NADH Oxidase"/>
    <property type="match status" value="1"/>
</dbReference>
<evidence type="ECO:0000313" key="4">
    <source>
        <dbReference type="EMBL" id="AFV11909.1"/>
    </source>
</evidence>
<organism evidence="4 5">
    <name type="scientific">Thermacetogenium phaeum (strain ATCC BAA-254 / DSM 26808 / PB)</name>
    <dbReference type="NCBI Taxonomy" id="1089553"/>
    <lineage>
        <taxon>Bacteria</taxon>
        <taxon>Bacillati</taxon>
        <taxon>Bacillota</taxon>
        <taxon>Clostridia</taxon>
        <taxon>Thermoanaerobacterales</taxon>
        <taxon>Thermoanaerobacteraceae</taxon>
        <taxon>Thermacetogenium</taxon>
    </lineage>
</organism>
<accession>K4LV58</accession>
<comment type="similarity">
    <text evidence="1">Belongs to the nitroreductase family.</text>
</comment>
<dbReference type="Pfam" id="PF00881">
    <property type="entry name" value="Nitroreductase"/>
    <property type="match status" value="1"/>
</dbReference>
<keyword evidence="5" id="KW-1185">Reference proteome</keyword>
<evidence type="ECO:0000256" key="2">
    <source>
        <dbReference type="ARBA" id="ARBA00023002"/>
    </source>
</evidence>
<dbReference type="SUPFAM" id="SSF55469">
    <property type="entry name" value="FMN-dependent nitroreductase-like"/>
    <property type="match status" value="1"/>
</dbReference>
<evidence type="ECO:0000313" key="5">
    <source>
        <dbReference type="Proteomes" id="UP000000467"/>
    </source>
</evidence>
<gene>
    <name evidence="4" type="ordered locus">Tph_c17060</name>
</gene>
<dbReference type="GO" id="GO:0016491">
    <property type="term" value="F:oxidoreductase activity"/>
    <property type="evidence" value="ECO:0007669"/>
    <property type="project" value="UniProtKB-KW"/>
</dbReference>
<dbReference type="OrthoDB" id="9812105at2"/>
<dbReference type="InterPro" id="IPR029479">
    <property type="entry name" value="Nitroreductase"/>
</dbReference>
<reference evidence="4 5" key="1">
    <citation type="journal article" date="2012" name="BMC Genomics">
        <title>Genome-guided analysis of physiological and morphological traits of the fermentative acetate oxidizer Thermacetogenium phaeum.</title>
        <authorList>
            <person name="Oehler D."/>
            <person name="Poehlein A."/>
            <person name="Leimbach A."/>
            <person name="Muller N."/>
            <person name="Daniel R."/>
            <person name="Gottschalk G."/>
            <person name="Schink B."/>
        </authorList>
    </citation>
    <scope>NUCLEOTIDE SEQUENCE [LARGE SCALE GENOMIC DNA]</scope>
    <source>
        <strain evidence="5">ATCC BAA-254 / DSM 26808 / PB</strain>
    </source>
</reference>
<sequence length="172" mass="19271">MDVRRAIFERRSIRSFHDRPVDKELLIKLVEAAIWAPSGSNIQPWHFIAVSCEEQKARVKAFAPGLTVLPPAMLVICTDMDLCERKGGRLGRDVLSLMDAAFAAENINLMAVELGLGTCVIRSFNQAAVQEVLRLPRHLVPQLIISVGYPKKIPVRPRRRDVAEVLSWEGYG</sequence>
<protein>
    <submittedName>
        <fullName evidence="4">Nitroreductase</fullName>
    </submittedName>
</protein>
<dbReference type="PANTHER" id="PTHR43673:SF10">
    <property type="entry name" value="NADH DEHYDROGENASE_NAD(P)H NITROREDUCTASE XCC3605-RELATED"/>
    <property type="match status" value="1"/>
</dbReference>
<dbReference type="HOGENOM" id="CLU_070764_7_1_9"/>
<dbReference type="KEGG" id="tpz:Tph_c17060"/>
<name>K4LV58_THEPS</name>
<keyword evidence="2" id="KW-0560">Oxidoreductase</keyword>
<dbReference type="EMBL" id="CP003732">
    <property type="protein sequence ID" value="AFV11909.1"/>
    <property type="molecule type" value="Genomic_DNA"/>
</dbReference>
<proteinExistence type="inferred from homology"/>
<evidence type="ECO:0000256" key="1">
    <source>
        <dbReference type="ARBA" id="ARBA00007118"/>
    </source>
</evidence>
<dbReference type="eggNOG" id="COG0778">
    <property type="taxonomic scope" value="Bacteria"/>
</dbReference>
<dbReference type="AlphaFoldDB" id="K4LV58"/>
<dbReference type="InterPro" id="IPR000415">
    <property type="entry name" value="Nitroreductase-like"/>
</dbReference>
<dbReference type="STRING" id="1089553.Tph_c17060"/>
<dbReference type="RefSeq" id="WP_015050789.1">
    <property type="nucleotide sequence ID" value="NC_018870.1"/>
</dbReference>
<evidence type="ECO:0000259" key="3">
    <source>
        <dbReference type="Pfam" id="PF00881"/>
    </source>
</evidence>
<dbReference type="PANTHER" id="PTHR43673">
    <property type="entry name" value="NAD(P)H NITROREDUCTASE YDGI-RELATED"/>
    <property type="match status" value="1"/>
</dbReference>
<dbReference type="Proteomes" id="UP000000467">
    <property type="component" value="Chromosome"/>
</dbReference>